<organism evidence="3 4">
    <name type="scientific">Nicrophorus vespilloides</name>
    <name type="common">Boreal carrion beetle</name>
    <dbReference type="NCBI Taxonomy" id="110193"/>
    <lineage>
        <taxon>Eukaryota</taxon>
        <taxon>Metazoa</taxon>
        <taxon>Ecdysozoa</taxon>
        <taxon>Arthropoda</taxon>
        <taxon>Hexapoda</taxon>
        <taxon>Insecta</taxon>
        <taxon>Pterygota</taxon>
        <taxon>Neoptera</taxon>
        <taxon>Endopterygota</taxon>
        <taxon>Coleoptera</taxon>
        <taxon>Polyphaga</taxon>
        <taxon>Staphyliniformia</taxon>
        <taxon>Silphidae</taxon>
        <taxon>Nicrophorinae</taxon>
        <taxon>Nicrophorus</taxon>
    </lineage>
</organism>
<name>A0ABM1MQY8_NICVS</name>
<feature type="signal peptide" evidence="2">
    <location>
        <begin position="1"/>
        <end position="20"/>
    </location>
</feature>
<reference evidence="4" key="1">
    <citation type="submission" date="2025-08" db="UniProtKB">
        <authorList>
            <consortium name="RefSeq"/>
        </authorList>
    </citation>
    <scope>IDENTIFICATION</scope>
    <source>
        <tissue evidence="4">Whole Larva</tissue>
    </source>
</reference>
<feature type="coiled-coil region" evidence="1">
    <location>
        <begin position="47"/>
        <end position="89"/>
    </location>
</feature>
<evidence type="ECO:0000313" key="3">
    <source>
        <dbReference type="Proteomes" id="UP000695000"/>
    </source>
</evidence>
<protein>
    <submittedName>
        <fullName evidence="4">Uncharacterized protein LOC108562982</fullName>
    </submittedName>
</protein>
<proteinExistence type="predicted"/>
<sequence>MQLQTILVLVALAAFDSASAYPQNAEEVRSSIGKFQDATSSALATGSQKLKTLIAEIEAASASAEDKSLKKLDELKTSTNTQIVKLEQTGKNDCVKIAKADLTTSLDGLKKLIKNCGSNAKSKSNQLLDEVQNTLGGDAYRVRAGYFNQLDACIKKNSESCLNDLLAVVKENTKVYPEELLKRFDPIALSLSQIKSDVDKCLSNTDNEATNASNKIITQLNECIKSK</sequence>
<accession>A0ABM1MQY8</accession>
<evidence type="ECO:0000256" key="2">
    <source>
        <dbReference type="SAM" id="SignalP"/>
    </source>
</evidence>
<dbReference type="Proteomes" id="UP000695000">
    <property type="component" value="Unplaced"/>
</dbReference>
<feature type="chain" id="PRO_5046805077" evidence="2">
    <location>
        <begin position="21"/>
        <end position="227"/>
    </location>
</feature>
<keyword evidence="1" id="KW-0175">Coiled coil</keyword>
<evidence type="ECO:0000256" key="1">
    <source>
        <dbReference type="SAM" id="Coils"/>
    </source>
</evidence>
<dbReference type="GeneID" id="108562982"/>
<keyword evidence="2" id="KW-0732">Signal</keyword>
<dbReference type="RefSeq" id="XP_017776988.1">
    <property type="nucleotide sequence ID" value="XM_017921499.1"/>
</dbReference>
<gene>
    <name evidence="4" type="primary">LOC108562982</name>
</gene>
<keyword evidence="3" id="KW-1185">Reference proteome</keyword>
<evidence type="ECO:0000313" key="4">
    <source>
        <dbReference type="RefSeq" id="XP_017776988.1"/>
    </source>
</evidence>